<organism evidence="5 6">
    <name type="scientific">Gilvimarinus xylanilyticus</name>
    <dbReference type="NCBI Taxonomy" id="2944139"/>
    <lineage>
        <taxon>Bacteria</taxon>
        <taxon>Pseudomonadati</taxon>
        <taxon>Pseudomonadota</taxon>
        <taxon>Gammaproteobacteria</taxon>
        <taxon>Cellvibrionales</taxon>
        <taxon>Cellvibrionaceae</taxon>
        <taxon>Gilvimarinus</taxon>
    </lineage>
</organism>
<evidence type="ECO:0000313" key="6">
    <source>
        <dbReference type="Proteomes" id="UP001139319"/>
    </source>
</evidence>
<dbReference type="AlphaFoldDB" id="A0A9X2I332"/>
<evidence type="ECO:0000256" key="3">
    <source>
        <dbReference type="ARBA" id="ARBA00023163"/>
    </source>
</evidence>
<dbReference type="PANTHER" id="PTHR47894">
    <property type="entry name" value="HTH-TYPE TRANSCRIPTIONAL REGULATOR GADX"/>
    <property type="match status" value="1"/>
</dbReference>
<dbReference type="Gene3D" id="1.10.10.60">
    <property type="entry name" value="Homeodomain-like"/>
    <property type="match status" value="1"/>
</dbReference>
<dbReference type="EMBL" id="JAMFTH010000002">
    <property type="protein sequence ID" value="MCP8899435.1"/>
    <property type="molecule type" value="Genomic_DNA"/>
</dbReference>
<dbReference type="SMART" id="SM00342">
    <property type="entry name" value="HTH_ARAC"/>
    <property type="match status" value="1"/>
</dbReference>
<dbReference type="Pfam" id="PF12833">
    <property type="entry name" value="HTH_18"/>
    <property type="match status" value="1"/>
</dbReference>
<feature type="domain" description="HTH araC/xylS-type" evidence="4">
    <location>
        <begin position="235"/>
        <end position="336"/>
    </location>
</feature>
<dbReference type="PANTHER" id="PTHR47894:SF1">
    <property type="entry name" value="HTH-TYPE TRANSCRIPTIONAL REGULATOR VQSM"/>
    <property type="match status" value="1"/>
</dbReference>
<reference evidence="5" key="2">
    <citation type="submission" date="2023-01" db="EMBL/GenBank/DDBJ databases">
        <title>Gilvimarinus xylanilyticus HB14 isolated from Caulerpa lentillifera aquaculture base in Hainan, China.</title>
        <authorList>
            <person name="Zhang Y.-J."/>
        </authorList>
    </citation>
    <scope>NUCLEOTIDE SEQUENCE</scope>
    <source>
        <strain evidence="5">HB14</strain>
    </source>
</reference>
<dbReference type="InterPro" id="IPR032687">
    <property type="entry name" value="AraC-type_N"/>
</dbReference>
<evidence type="ECO:0000256" key="2">
    <source>
        <dbReference type="ARBA" id="ARBA00023125"/>
    </source>
</evidence>
<evidence type="ECO:0000256" key="1">
    <source>
        <dbReference type="ARBA" id="ARBA00023015"/>
    </source>
</evidence>
<keyword evidence="1" id="KW-0805">Transcription regulation</keyword>
<dbReference type="GO" id="GO:0005829">
    <property type="term" value="C:cytosol"/>
    <property type="evidence" value="ECO:0007669"/>
    <property type="project" value="TreeGrafter"/>
</dbReference>
<dbReference type="GO" id="GO:0000976">
    <property type="term" value="F:transcription cis-regulatory region binding"/>
    <property type="evidence" value="ECO:0007669"/>
    <property type="project" value="TreeGrafter"/>
</dbReference>
<dbReference type="PROSITE" id="PS01124">
    <property type="entry name" value="HTH_ARAC_FAMILY_2"/>
    <property type="match status" value="1"/>
</dbReference>
<dbReference type="GO" id="GO:0003700">
    <property type="term" value="F:DNA-binding transcription factor activity"/>
    <property type="evidence" value="ECO:0007669"/>
    <property type="project" value="InterPro"/>
</dbReference>
<sequence>MTLWYENDTPCIAAHEFPAALIDLACSRDLEPDRLLRGTGIFMADFLSASLIIKPVQCYALLRNIQRLMPASDTAFLAGHRLFPGNFGPASTALTQASHLLDALQTLENYSALLSPLLQPRLSLDSDFVYLYWQESCEASDQGAFLRDMLMTAITSLSRQLYQQSLPWEYFLPGELTHPEQYSVNWGPRVYSKRHITAMRLPRELATQNTPMATTSAATIAKRQCEVLFKDKPSEGFISHIDQRIRRSIPGHVSLESLAQALEVSPATLKRKLKKHHTHFQQRYDNVRKELAIEWLTRQELSVEDIAARLHFHDSRNLRRAFKRWTGVLPSALSASV</sequence>
<proteinExistence type="predicted"/>
<dbReference type="Pfam" id="PF12625">
    <property type="entry name" value="Arabinose_bd"/>
    <property type="match status" value="1"/>
</dbReference>
<keyword evidence="3" id="KW-0804">Transcription</keyword>
<name>A0A9X2I332_9GAMM</name>
<accession>A0A9X2I332</accession>
<protein>
    <submittedName>
        <fullName evidence="5">AraC family transcriptional regulator</fullName>
    </submittedName>
</protein>
<dbReference type="InterPro" id="IPR018060">
    <property type="entry name" value="HTH_AraC"/>
</dbReference>
<reference evidence="5" key="1">
    <citation type="submission" date="2022-05" db="EMBL/GenBank/DDBJ databases">
        <authorList>
            <person name="Sun H.-N."/>
        </authorList>
    </citation>
    <scope>NUCLEOTIDE SEQUENCE</scope>
    <source>
        <strain evidence="5">HB14</strain>
    </source>
</reference>
<comment type="caution">
    <text evidence="5">The sequence shown here is derived from an EMBL/GenBank/DDBJ whole genome shotgun (WGS) entry which is preliminary data.</text>
</comment>
<dbReference type="RefSeq" id="WP_253967733.1">
    <property type="nucleotide sequence ID" value="NZ_JAMFTH010000002.1"/>
</dbReference>
<dbReference type="Proteomes" id="UP001139319">
    <property type="component" value="Unassembled WGS sequence"/>
</dbReference>
<keyword evidence="2" id="KW-0238">DNA-binding</keyword>
<dbReference type="InterPro" id="IPR009057">
    <property type="entry name" value="Homeodomain-like_sf"/>
</dbReference>
<evidence type="ECO:0000259" key="4">
    <source>
        <dbReference type="PROSITE" id="PS01124"/>
    </source>
</evidence>
<keyword evidence="6" id="KW-1185">Reference proteome</keyword>
<dbReference type="SUPFAM" id="SSF46689">
    <property type="entry name" value="Homeodomain-like"/>
    <property type="match status" value="1"/>
</dbReference>
<evidence type="ECO:0000313" key="5">
    <source>
        <dbReference type="EMBL" id="MCP8899435.1"/>
    </source>
</evidence>
<gene>
    <name evidence="5" type="ORF">M6D89_09015</name>
</gene>